<dbReference type="EMBL" id="LPHD01000049">
    <property type="protein sequence ID" value="KWA83976.1"/>
    <property type="molecule type" value="Genomic_DNA"/>
</dbReference>
<evidence type="ECO:0000313" key="1">
    <source>
        <dbReference type="EMBL" id="KWA83976.1"/>
    </source>
</evidence>
<gene>
    <name evidence="1" type="ORF">WL29_21665</name>
</gene>
<dbReference type="Proteomes" id="UP000060630">
    <property type="component" value="Unassembled WGS sequence"/>
</dbReference>
<accession>A0A106QBS9</accession>
<protein>
    <submittedName>
        <fullName evidence="1">Uncharacterized protein</fullName>
    </submittedName>
</protein>
<evidence type="ECO:0000313" key="2">
    <source>
        <dbReference type="Proteomes" id="UP000060630"/>
    </source>
</evidence>
<sequence>MMMTTTQSRGEHLASQLNLGDVLSWRLHWLVCDLQDLKAKTAASRFRSEPLRLGGAELTTLVDELTDITNQFGTLRWQTKTMLSLDYDDEVTPLLEHVPKYAEFCSELQETRAAIEQKLKAAAEAELGVVLSRIEAAAKIR</sequence>
<reference evidence="1 2" key="1">
    <citation type="submission" date="2015-11" db="EMBL/GenBank/DDBJ databases">
        <title>Expanding the genomic diversity of Burkholderia species for the development of highly accurate diagnostics.</title>
        <authorList>
            <person name="Sahl J."/>
            <person name="Keim P."/>
            <person name="Wagner D."/>
        </authorList>
    </citation>
    <scope>NUCLEOTIDE SEQUENCE [LARGE SCALE GENOMIC DNA]</scope>
    <source>
        <strain evidence="1 2">MSMB2087WGS</strain>
    </source>
</reference>
<comment type="caution">
    <text evidence="1">The sequence shown here is derived from an EMBL/GenBank/DDBJ whole genome shotgun (WGS) entry which is preliminary data.</text>
</comment>
<dbReference type="AlphaFoldDB" id="A0A106QBS9"/>
<organism evidence="1 2">
    <name type="scientific">Burkholderia ubonensis</name>
    <dbReference type="NCBI Taxonomy" id="101571"/>
    <lineage>
        <taxon>Bacteria</taxon>
        <taxon>Pseudomonadati</taxon>
        <taxon>Pseudomonadota</taxon>
        <taxon>Betaproteobacteria</taxon>
        <taxon>Burkholderiales</taxon>
        <taxon>Burkholderiaceae</taxon>
        <taxon>Burkholderia</taxon>
        <taxon>Burkholderia cepacia complex</taxon>
    </lineage>
</organism>
<proteinExistence type="predicted"/>
<name>A0A106QBS9_9BURK</name>